<dbReference type="Proteomes" id="UP001447857">
    <property type="component" value="Chromosome"/>
</dbReference>
<protein>
    <submittedName>
        <fullName evidence="1">Uncharacterized protein</fullName>
    </submittedName>
</protein>
<dbReference type="EMBL" id="CP147988">
    <property type="protein sequence ID" value="WXK51579.1"/>
    <property type="molecule type" value="Genomic_DNA"/>
</dbReference>
<evidence type="ECO:0000313" key="2">
    <source>
        <dbReference type="Proteomes" id="UP001447857"/>
    </source>
</evidence>
<name>A0ABZ2QB40_9FLAO</name>
<evidence type="ECO:0000313" key="1">
    <source>
        <dbReference type="EMBL" id="WXK51579.1"/>
    </source>
</evidence>
<sequence length="128" mass="15414">MINKLEDNILFINPDNKSQSIVFNLKSWIHIIEAIIEKFALKTNDEAKDILFSSFLIKNFHVENYSNVFFYCNESEYHWAMLVSHGDQYWLKGISSDEPEDYFEWENQYRKKHNLAEESFVFSESHYK</sequence>
<gene>
    <name evidence="1" type="ORF">V6624_08040</name>
</gene>
<dbReference type="RefSeq" id="WP_338841509.1">
    <property type="nucleotide sequence ID" value="NZ_CP147988.1"/>
</dbReference>
<organism evidence="1 2">
    <name type="scientific">Flavobacterium ginsenosidimutans</name>
    <dbReference type="NCBI Taxonomy" id="687844"/>
    <lineage>
        <taxon>Bacteria</taxon>
        <taxon>Pseudomonadati</taxon>
        <taxon>Bacteroidota</taxon>
        <taxon>Flavobacteriia</taxon>
        <taxon>Flavobacteriales</taxon>
        <taxon>Flavobacteriaceae</taxon>
        <taxon>Flavobacterium</taxon>
    </lineage>
</organism>
<proteinExistence type="predicted"/>
<reference evidence="1 2" key="1">
    <citation type="submission" date="2024-02" db="EMBL/GenBank/DDBJ databases">
        <title>complete genome of Flavobacterium ginsenosidimutans Str. YTB16.</title>
        <authorList>
            <person name="Wang Q."/>
        </authorList>
    </citation>
    <scope>NUCLEOTIDE SEQUENCE [LARGE SCALE GENOMIC DNA]</scope>
    <source>
        <strain evidence="1 2">YTB16</strain>
    </source>
</reference>
<accession>A0ABZ2QB40</accession>
<keyword evidence="2" id="KW-1185">Reference proteome</keyword>